<accession>A0ABW6DFR0</accession>
<dbReference type="RefSeq" id="WP_377979327.1">
    <property type="nucleotide sequence ID" value="NZ_JBBKXY010000003.1"/>
</dbReference>
<name>A0ABW6DFR0_9BACT</name>
<organism evidence="1 2">
    <name type="scientific">Aquirufa originis</name>
    <dbReference type="NCBI Taxonomy" id="3096514"/>
    <lineage>
        <taxon>Bacteria</taxon>
        <taxon>Pseudomonadati</taxon>
        <taxon>Bacteroidota</taxon>
        <taxon>Cytophagia</taxon>
        <taxon>Cytophagales</taxon>
        <taxon>Flectobacillaceae</taxon>
        <taxon>Aquirufa</taxon>
    </lineage>
</organism>
<evidence type="ECO:0000313" key="2">
    <source>
        <dbReference type="Proteomes" id="UP001598112"/>
    </source>
</evidence>
<keyword evidence="2" id="KW-1185">Reference proteome</keyword>
<proteinExistence type="predicted"/>
<comment type="caution">
    <text evidence="1">The sequence shown here is derived from an EMBL/GenBank/DDBJ whole genome shotgun (WGS) entry which is preliminary data.</text>
</comment>
<reference evidence="1 2" key="1">
    <citation type="submission" date="2024-03" db="EMBL/GenBank/DDBJ databases">
        <title>Aquirufa genome sequencing.</title>
        <authorList>
            <person name="Pitt A."/>
            <person name="Hahn M.W."/>
        </authorList>
    </citation>
    <scope>NUCLEOTIDE SEQUENCE [LARGE SCALE GENOMIC DNA]</scope>
    <source>
        <strain evidence="1 2">KTFRIE-69F</strain>
    </source>
</reference>
<dbReference type="Proteomes" id="UP001598112">
    <property type="component" value="Unassembled WGS sequence"/>
</dbReference>
<gene>
    <name evidence="1" type="ORF">SKC35_10495</name>
</gene>
<dbReference type="EMBL" id="JBBKXY010000003">
    <property type="protein sequence ID" value="MFD3294118.1"/>
    <property type="molecule type" value="Genomic_DNA"/>
</dbReference>
<dbReference type="Pfam" id="PF08811">
    <property type="entry name" value="DUF1800"/>
    <property type="match status" value="1"/>
</dbReference>
<evidence type="ECO:0000313" key="1">
    <source>
        <dbReference type="EMBL" id="MFD3294118.1"/>
    </source>
</evidence>
<sequence>MENTTSDKGKKLSNVYDAYESFKKDNFDMDALLKSRQKTIEVKKTLKKYEGEFGVNQKRHLLNRTLVGNSSRHLKDLDGLTLDKAISLIFTHHPITQPVNDYYHDFSAEEYEKKYKSKDVGPKEFFISKPTNADNGNVNEVVGGERIQALYTWVHSEMYHQPTSIDWKLFLFQHNLTPISLFGNYKYNYHYIKMLYEGTNKNYKEFIYDLTISPLMLDYLNLQFSKKEAPDENYAREVQELFTVGKRPFSKFTEKDVREAARLLCGWYYDEREEVFKEGYLPAGRFSPDNHDSGDKVFSAFYSNTVIKGRTGQEGKEELTDFLNMIFATEESAIYLSRRLVQFFVYPVLTDFVEAEIIRPLAKIMRTNGFNLSETLKVLLQSEFFFAEEFQGSMIKSPYDYAFSIFKELDIISGDIVRKNNSQFTGTQFIEDKNTFSPKFFAYDYKASIALGDWLRYHFLNSQGMMLLAAPNVAGWAAYYQEPVYDLIWINSDSITQKKGQIDQIAGSGRGFSDYESLRVNLYSLLKNSKEPENINSFINELSGRFLKDPLPESTFLKIKKSILTDGFPDYYWTTAIKEYMANPQKDNYNTVYVRVMHILNQILMLNEIHIY</sequence>
<protein>
    <submittedName>
        <fullName evidence="1">DUF1800 family protein</fullName>
    </submittedName>
</protein>
<dbReference type="InterPro" id="IPR014917">
    <property type="entry name" value="DUF1800"/>
</dbReference>